<organism evidence="2 3">
    <name type="scientific">Adineta steineri</name>
    <dbReference type="NCBI Taxonomy" id="433720"/>
    <lineage>
        <taxon>Eukaryota</taxon>
        <taxon>Metazoa</taxon>
        <taxon>Spiralia</taxon>
        <taxon>Gnathifera</taxon>
        <taxon>Rotifera</taxon>
        <taxon>Eurotatoria</taxon>
        <taxon>Bdelloidea</taxon>
        <taxon>Adinetida</taxon>
        <taxon>Adinetidae</taxon>
        <taxon>Adineta</taxon>
    </lineage>
</organism>
<accession>A0A818V643</accession>
<reference evidence="2" key="1">
    <citation type="submission" date="2021-02" db="EMBL/GenBank/DDBJ databases">
        <authorList>
            <person name="Nowell W R."/>
        </authorList>
    </citation>
    <scope>NUCLEOTIDE SEQUENCE</scope>
</reference>
<dbReference type="EMBL" id="CAJNON010000224">
    <property type="protein sequence ID" value="CAF1119661.1"/>
    <property type="molecule type" value="Genomic_DNA"/>
</dbReference>
<evidence type="ECO:0000313" key="1">
    <source>
        <dbReference type="EMBL" id="CAF1119661.1"/>
    </source>
</evidence>
<evidence type="ECO:0000313" key="3">
    <source>
        <dbReference type="Proteomes" id="UP000663881"/>
    </source>
</evidence>
<proteinExistence type="predicted"/>
<dbReference type="AlphaFoldDB" id="A0A818V643"/>
<comment type="caution">
    <text evidence="2">The sequence shown here is derived from an EMBL/GenBank/DDBJ whole genome shotgun (WGS) entry which is preliminary data.</text>
</comment>
<name>A0A818V643_9BILA</name>
<dbReference type="Proteomes" id="UP000663881">
    <property type="component" value="Unassembled WGS sequence"/>
</dbReference>
<evidence type="ECO:0000313" key="2">
    <source>
        <dbReference type="EMBL" id="CAF3706545.1"/>
    </source>
</evidence>
<dbReference type="Proteomes" id="UP000663891">
    <property type="component" value="Unassembled WGS sequence"/>
</dbReference>
<protein>
    <submittedName>
        <fullName evidence="2">Uncharacterized protein</fullName>
    </submittedName>
</protein>
<dbReference type="EMBL" id="CAJOAY010000632">
    <property type="protein sequence ID" value="CAF3706545.1"/>
    <property type="molecule type" value="Genomic_DNA"/>
</dbReference>
<dbReference type="OrthoDB" id="10326645at2759"/>
<sequence>MDFAQSQFEAALASKRPLIKQSLTGLIDAVDPSELPTIYRSLFYRLNNHLFNLSFHNQHVDTFLSAKQLSFDLHEHFINKFSALQSTTIKQLQQILKSLQQQQPLTQNELNQRRRSQQG</sequence>
<gene>
    <name evidence="2" type="ORF">OKA104_LOCUS12874</name>
    <name evidence="1" type="ORF">VCS650_LOCUS21118</name>
</gene>